<dbReference type="SUPFAM" id="SSF141868">
    <property type="entry name" value="EAL domain-like"/>
    <property type="match status" value="1"/>
</dbReference>
<dbReference type="SMART" id="SM00052">
    <property type="entry name" value="EAL"/>
    <property type="match status" value="1"/>
</dbReference>
<dbReference type="CDD" id="cd01948">
    <property type="entry name" value="EAL"/>
    <property type="match status" value="1"/>
</dbReference>
<reference evidence="3 4" key="1">
    <citation type="submission" date="2016-10" db="EMBL/GenBank/DDBJ databases">
        <authorList>
            <person name="de Groot N.N."/>
        </authorList>
    </citation>
    <scope>NUCLEOTIDE SEQUENCE [LARGE SCALE GENOMIC DNA]</scope>
    <source>
        <strain evidence="3 4">GAS522</strain>
    </source>
</reference>
<dbReference type="InterPro" id="IPR001633">
    <property type="entry name" value="EAL_dom"/>
</dbReference>
<evidence type="ECO:0000313" key="4">
    <source>
        <dbReference type="Proteomes" id="UP000183208"/>
    </source>
</evidence>
<dbReference type="SUPFAM" id="SSF52172">
    <property type="entry name" value="CheY-like"/>
    <property type="match status" value="1"/>
</dbReference>
<dbReference type="PANTHER" id="PTHR33121">
    <property type="entry name" value="CYCLIC DI-GMP PHOSPHODIESTERASE PDEF"/>
    <property type="match status" value="1"/>
</dbReference>
<dbReference type="EMBL" id="FNTI01000001">
    <property type="protein sequence ID" value="SEE26641.1"/>
    <property type="molecule type" value="Genomic_DNA"/>
</dbReference>
<dbReference type="InterPro" id="IPR011006">
    <property type="entry name" value="CheY-like_superfamily"/>
</dbReference>
<dbReference type="PANTHER" id="PTHR33121:SF70">
    <property type="entry name" value="SIGNALING PROTEIN YKOW"/>
    <property type="match status" value="1"/>
</dbReference>
<dbReference type="Proteomes" id="UP000183208">
    <property type="component" value="Unassembled WGS sequence"/>
</dbReference>
<dbReference type="GO" id="GO:0071111">
    <property type="term" value="F:cyclic-guanylate-specific phosphodiesterase activity"/>
    <property type="evidence" value="ECO:0007669"/>
    <property type="project" value="InterPro"/>
</dbReference>
<protein>
    <submittedName>
        <fullName evidence="3">EAL domain, c-di-GMP-specific phosphodiesterase class I (Or its enzymatically inactive variant)</fullName>
    </submittedName>
</protein>
<accession>A0A1M7H3U4</accession>
<dbReference type="PROSITE" id="PS50883">
    <property type="entry name" value="EAL"/>
    <property type="match status" value="1"/>
</dbReference>
<evidence type="ECO:0000256" key="1">
    <source>
        <dbReference type="SAM" id="MobiDB-lite"/>
    </source>
</evidence>
<dbReference type="AlphaFoldDB" id="A0A1M7H3U4"/>
<dbReference type="Pfam" id="PF00563">
    <property type="entry name" value="EAL"/>
    <property type="match status" value="1"/>
</dbReference>
<evidence type="ECO:0000259" key="2">
    <source>
        <dbReference type="PROSITE" id="PS50883"/>
    </source>
</evidence>
<name>A0A1M7H3U4_9BRAD</name>
<organism evidence="3 4">
    <name type="scientific">Bradyrhizobium lablabi</name>
    <dbReference type="NCBI Taxonomy" id="722472"/>
    <lineage>
        <taxon>Bacteria</taxon>
        <taxon>Pseudomonadati</taxon>
        <taxon>Pseudomonadota</taxon>
        <taxon>Alphaproteobacteria</taxon>
        <taxon>Hyphomicrobiales</taxon>
        <taxon>Nitrobacteraceae</taxon>
        <taxon>Bradyrhizobium</taxon>
    </lineage>
</organism>
<evidence type="ECO:0000313" key="3">
    <source>
        <dbReference type="EMBL" id="SEE26641.1"/>
    </source>
</evidence>
<gene>
    <name evidence="3" type="ORF">SAMN05444171_6843</name>
</gene>
<feature type="domain" description="EAL" evidence="2">
    <location>
        <begin position="188"/>
        <end position="439"/>
    </location>
</feature>
<feature type="region of interest" description="Disordered" evidence="1">
    <location>
        <begin position="30"/>
        <end position="55"/>
    </location>
</feature>
<sequence length="444" mass="49073">MLHFGIGESLNGKTASGLLLRQPTKLKYLDQNNRRLGPSTSRMNTQHSEPGTKRPIFGQRKIAPRVLVVDGKNHSRTFLIEILEELGFISSECASPAELTAVLDTAPDIIVLGMSGDGIEIDKILGMLAANEFGGWVLSIGPRDSILLAAVRQLGNELGIAMLPTLPTPFSAEALRDSLSMFLPQDARPSPAVDVAEALKLDWLELWYQHKIDAHSLVPSGAEALVRMRHPAWGIVSPAHFIPDSRDPSFRRFSELVITRALEDWHYFLGQQGPVGISINLPIAFLNDQSAVADMCLKMPKHPAFGGLLIEINCEEVLRHHDLVLEIAQRLRFRNIAISIDDVGAEWPALAALDIFPFVELKVDRQFISGCADDRLKQVVCRGILDLAEYHGVRTVAKGVETRADFRTVHEMGFDQVQGFLFGKPLNARKFARAALTRSSLITM</sequence>
<feature type="compositionally biased region" description="Polar residues" evidence="1">
    <location>
        <begin position="38"/>
        <end position="49"/>
    </location>
</feature>
<proteinExistence type="predicted"/>
<dbReference type="InterPro" id="IPR050706">
    <property type="entry name" value="Cyclic-di-GMP_PDE-like"/>
</dbReference>
<dbReference type="Gene3D" id="3.20.20.450">
    <property type="entry name" value="EAL domain"/>
    <property type="match status" value="1"/>
</dbReference>
<dbReference type="InterPro" id="IPR035919">
    <property type="entry name" value="EAL_sf"/>
</dbReference>